<protein>
    <submittedName>
        <fullName evidence="3">SDR family oxidoreductase</fullName>
    </submittedName>
</protein>
<dbReference type="GO" id="GO:0016616">
    <property type="term" value="F:oxidoreductase activity, acting on the CH-OH group of donors, NAD or NADP as acceptor"/>
    <property type="evidence" value="ECO:0007669"/>
    <property type="project" value="TreeGrafter"/>
</dbReference>
<dbReference type="GO" id="GO:0030497">
    <property type="term" value="P:fatty acid elongation"/>
    <property type="evidence" value="ECO:0007669"/>
    <property type="project" value="TreeGrafter"/>
</dbReference>
<dbReference type="Pfam" id="PF13561">
    <property type="entry name" value="adh_short_C2"/>
    <property type="match status" value="1"/>
</dbReference>
<dbReference type="AlphaFoldDB" id="A0A6A7Y8Q3"/>
<accession>A0A6A7Y8Q3</accession>
<reference evidence="3 4" key="1">
    <citation type="submission" date="2019-09" db="EMBL/GenBank/DDBJ databases">
        <title>Segnochrobactrum spirostomi gen. nov., sp. nov., isolated from the ciliate Spirostomum cf. yagiui and description of a novel family, Segnochrobactraceae fam. nov. within the order Rhizobiales of the class Alphaproteobacteria.</title>
        <authorList>
            <person name="Akter S."/>
            <person name="Shazib S.U.A."/>
            <person name="Shin M.K."/>
        </authorList>
    </citation>
    <scope>NUCLEOTIDE SEQUENCE [LARGE SCALE GENOMIC DNA]</scope>
    <source>
        <strain evidence="3 4">Sp-1</strain>
    </source>
</reference>
<dbReference type="Proteomes" id="UP000332515">
    <property type="component" value="Unassembled WGS sequence"/>
</dbReference>
<keyword evidence="4" id="KW-1185">Reference proteome</keyword>
<evidence type="ECO:0000313" key="4">
    <source>
        <dbReference type="Proteomes" id="UP000332515"/>
    </source>
</evidence>
<evidence type="ECO:0000256" key="2">
    <source>
        <dbReference type="SAM" id="MobiDB-lite"/>
    </source>
</evidence>
<organism evidence="3 4">
    <name type="scientific">Segnochrobactrum spirostomi</name>
    <dbReference type="NCBI Taxonomy" id="2608987"/>
    <lineage>
        <taxon>Bacteria</taxon>
        <taxon>Pseudomonadati</taxon>
        <taxon>Pseudomonadota</taxon>
        <taxon>Alphaproteobacteria</taxon>
        <taxon>Hyphomicrobiales</taxon>
        <taxon>Segnochrobactraceae</taxon>
        <taxon>Segnochrobactrum</taxon>
    </lineage>
</organism>
<dbReference type="InterPro" id="IPR036291">
    <property type="entry name" value="NAD(P)-bd_dom_sf"/>
</dbReference>
<dbReference type="InterPro" id="IPR002347">
    <property type="entry name" value="SDR_fam"/>
</dbReference>
<dbReference type="PANTHER" id="PTHR42760:SF123">
    <property type="entry name" value="OXIDOREDUCTASE"/>
    <property type="match status" value="1"/>
</dbReference>
<dbReference type="PANTHER" id="PTHR42760">
    <property type="entry name" value="SHORT-CHAIN DEHYDROGENASES/REDUCTASES FAMILY MEMBER"/>
    <property type="match status" value="1"/>
</dbReference>
<dbReference type="PRINTS" id="PR00081">
    <property type="entry name" value="GDHRDH"/>
</dbReference>
<dbReference type="Gene3D" id="3.40.50.720">
    <property type="entry name" value="NAD(P)-binding Rossmann-like Domain"/>
    <property type="match status" value="1"/>
</dbReference>
<feature type="region of interest" description="Disordered" evidence="2">
    <location>
        <begin position="1"/>
        <end position="38"/>
    </location>
</feature>
<dbReference type="SUPFAM" id="SSF51735">
    <property type="entry name" value="NAD(P)-binding Rossmann-fold domains"/>
    <property type="match status" value="1"/>
</dbReference>
<proteinExistence type="inferred from homology"/>
<evidence type="ECO:0000256" key="1">
    <source>
        <dbReference type="ARBA" id="ARBA00006484"/>
    </source>
</evidence>
<sequence>MIADATGASVGTRRSGRKPPGGAGPYIAPNDRHPNPEEPAVCSFHAFSQRLGVSLRKPTHPVRRARLHCRAPWLQSRPRGCAARGDSRRGAVMVVRRGEGPVAVISGGATGIGLATVRRLVDDGWRVAVLDSDEDAIDDALDAMGDVGERLIGEPVDAADEDQVGGVLDRVCDEWGIIHGFVHAAHLAVDETFEATEVALFRRVLEVDVVGAFAMGQAVAARMREGGAIVHVASAAGLRGIVNEVANGAAHGALVALTRGMAVALASQGIRVNAVALGPVETPLVARTHGTPLRTAWLANVPQRRYGLPDEAAGPIAFLLSEEASFVTGEVIAIDGGFLAAGLLRTSGAAR</sequence>
<name>A0A6A7Y8Q3_9HYPH</name>
<dbReference type="EMBL" id="VWNA01000001">
    <property type="protein sequence ID" value="MQT14358.1"/>
    <property type="molecule type" value="Genomic_DNA"/>
</dbReference>
<comment type="caution">
    <text evidence="3">The sequence shown here is derived from an EMBL/GenBank/DDBJ whole genome shotgun (WGS) entry which is preliminary data.</text>
</comment>
<gene>
    <name evidence="3" type="ORF">F0357_17230</name>
</gene>
<comment type="similarity">
    <text evidence="1">Belongs to the short-chain dehydrogenases/reductases (SDR) family.</text>
</comment>
<evidence type="ECO:0000313" key="3">
    <source>
        <dbReference type="EMBL" id="MQT14358.1"/>
    </source>
</evidence>
<dbReference type="CDD" id="cd05233">
    <property type="entry name" value="SDR_c"/>
    <property type="match status" value="1"/>
</dbReference>